<dbReference type="RefSeq" id="XP_043062204.1">
    <property type="nucleotide sequence ID" value="XM_043203638.1"/>
</dbReference>
<dbReference type="AlphaFoldDB" id="A0AAN6DIL2"/>
<feature type="signal peptide" evidence="2">
    <location>
        <begin position="1"/>
        <end position="17"/>
    </location>
</feature>
<dbReference type="Pfam" id="PF13883">
    <property type="entry name" value="CREG_beta-barrel"/>
    <property type="match status" value="1"/>
</dbReference>
<dbReference type="InterPro" id="IPR055343">
    <property type="entry name" value="CREG_beta-barrel"/>
</dbReference>
<comment type="caution">
    <text evidence="4">The sequence shown here is derived from an EMBL/GenBank/DDBJ whole genome shotgun (WGS) entry which is preliminary data.</text>
</comment>
<evidence type="ECO:0000256" key="2">
    <source>
        <dbReference type="SAM" id="SignalP"/>
    </source>
</evidence>
<feature type="compositionally biased region" description="Acidic residues" evidence="1">
    <location>
        <begin position="290"/>
        <end position="303"/>
    </location>
</feature>
<name>A0AAN6DIL2_PICAN</name>
<dbReference type="PANTHER" id="PTHR37273">
    <property type="entry name" value="CHROMOSOME 8, WHOLE GENOME SHOTGUN SEQUENCE"/>
    <property type="match status" value="1"/>
</dbReference>
<feature type="compositionally biased region" description="Acidic residues" evidence="1">
    <location>
        <begin position="337"/>
        <end position="356"/>
    </location>
</feature>
<evidence type="ECO:0000313" key="4">
    <source>
        <dbReference type="EMBL" id="KAG7821834.1"/>
    </source>
</evidence>
<evidence type="ECO:0000259" key="3">
    <source>
        <dbReference type="Pfam" id="PF13883"/>
    </source>
</evidence>
<dbReference type="InterPro" id="IPR012349">
    <property type="entry name" value="Split_barrel_FMN-bd"/>
</dbReference>
<feature type="chain" id="PRO_5042913412" description="CREG-like beta-barrel domain-containing protein" evidence="2">
    <location>
        <begin position="18"/>
        <end position="493"/>
    </location>
</feature>
<evidence type="ECO:0000256" key="1">
    <source>
        <dbReference type="SAM" id="MobiDB-lite"/>
    </source>
</evidence>
<dbReference type="EMBL" id="JAHLUX010000001">
    <property type="protein sequence ID" value="KAG7821834.1"/>
    <property type="molecule type" value="Genomic_DNA"/>
</dbReference>
<accession>A0AAN6DIL2</accession>
<organism evidence="4 5">
    <name type="scientific">Pichia angusta</name>
    <name type="common">Yeast</name>
    <name type="synonym">Hansenula polymorpha</name>
    <dbReference type="NCBI Taxonomy" id="870730"/>
    <lineage>
        <taxon>Eukaryota</taxon>
        <taxon>Fungi</taxon>
        <taxon>Dikarya</taxon>
        <taxon>Ascomycota</taxon>
        <taxon>Saccharomycotina</taxon>
        <taxon>Pichiomycetes</taxon>
        <taxon>Pichiales</taxon>
        <taxon>Pichiaceae</taxon>
        <taxon>Ogataea</taxon>
    </lineage>
</organism>
<keyword evidence="2" id="KW-0732">Signal</keyword>
<reference evidence="4" key="1">
    <citation type="journal article" date="2021" name="G3 (Bethesda)">
        <title>Genomic diversity, chromosomal rearrangements, and interspecies hybridization in the ogataea polymorpha species complex.</title>
        <authorList>
            <person name="Hanson S.J."/>
            <person name="Cinneide E.O."/>
            <person name="Salzberg L.I."/>
            <person name="Wolfe K.H."/>
            <person name="McGowan J."/>
            <person name="Fitzpatrick D.A."/>
            <person name="Matlin K."/>
        </authorList>
    </citation>
    <scope>NUCLEOTIDE SEQUENCE</scope>
    <source>
        <strain evidence="4">61-244</strain>
    </source>
</reference>
<dbReference type="Gene3D" id="2.30.110.10">
    <property type="entry name" value="Electron Transport, Fmn-binding Protein, Chain A"/>
    <property type="match status" value="1"/>
</dbReference>
<dbReference type="PANTHER" id="PTHR37273:SF1">
    <property type="entry name" value="ADL397C-AP"/>
    <property type="match status" value="1"/>
</dbReference>
<feature type="region of interest" description="Disordered" evidence="1">
    <location>
        <begin position="278"/>
        <end position="303"/>
    </location>
</feature>
<dbReference type="SUPFAM" id="SSF50475">
    <property type="entry name" value="FMN-binding split barrel"/>
    <property type="match status" value="1"/>
</dbReference>
<proteinExistence type="predicted"/>
<feature type="domain" description="CREG-like beta-barrel" evidence="3">
    <location>
        <begin position="27"/>
        <end position="195"/>
    </location>
</feature>
<evidence type="ECO:0000313" key="5">
    <source>
        <dbReference type="Proteomes" id="UP001196530"/>
    </source>
</evidence>
<dbReference type="GeneID" id="66124360"/>
<dbReference type="Proteomes" id="UP001196530">
    <property type="component" value="Unassembled WGS sequence"/>
</dbReference>
<sequence length="493" mass="58043">MKATILSSLLLALGSVALPVPKKGYHDVETAARVARTLVNRESLANLATIQKKDGVPVSFMEYYADCEDDGEPVFLLVNISSSQRNIDDGSKVSVSIRVGDHQINDHVNPHYIGGRVRSAAGSPRVNLKGSFIPVAGTPELDACFALRHHDAPAWYPGSPIHATFWAKFQVEEVYIIGGFGDTAYIGEIPADLYLNATTFDEEELSEELSSIFELPKQENTYLTRFVKAFARIFGLQENEDEEQEEEECDFEDDDEDWKKLGRDQKKFWKHYGKGQKKYWKSHGDKSEQPEDPELEELEEVEDPDYWKHFGKDQKKYWKHYGKEQKKYWKSHGDKSEDPEDPEDPEVDEMTEIDDPDYWKHYGKNQRKYWKHYGKEQRKYWKSHGDKKPEDPEVEETEVEDPDYWKHYGKDQRKYWKHYGKEHKKYWKSHGDKPEDPEEPEFEEVAEVEDPDYWKHYGKDQRKYWKHYGKEQKKYWKSHGRDDDEQQVISADF</sequence>
<feature type="region of interest" description="Disordered" evidence="1">
    <location>
        <begin position="328"/>
        <end position="357"/>
    </location>
</feature>
<protein>
    <recommendedName>
        <fullName evidence="3">CREG-like beta-barrel domain-containing protein</fullName>
    </recommendedName>
</protein>
<gene>
    <name evidence="4" type="ORF">KL928_000309</name>
</gene>